<dbReference type="AlphaFoldDB" id="A0A0A8Z4F9"/>
<protein>
    <submittedName>
        <fullName evidence="1">Uncharacterized protein</fullName>
    </submittedName>
</protein>
<reference evidence="1" key="1">
    <citation type="submission" date="2014-09" db="EMBL/GenBank/DDBJ databases">
        <authorList>
            <person name="Magalhaes I.L.F."/>
            <person name="Oliveira U."/>
            <person name="Santos F.R."/>
            <person name="Vidigal T.H.D.A."/>
            <person name="Brescovit A.D."/>
            <person name="Santos A.J."/>
        </authorList>
    </citation>
    <scope>NUCLEOTIDE SEQUENCE</scope>
    <source>
        <tissue evidence="1">Shoot tissue taken approximately 20 cm above the soil surface</tissue>
    </source>
</reference>
<name>A0A0A8Z4F9_ARUDO</name>
<proteinExistence type="predicted"/>
<evidence type="ECO:0000313" key="1">
    <source>
        <dbReference type="EMBL" id="JAD34279.1"/>
    </source>
</evidence>
<accession>A0A0A8Z4F9</accession>
<reference evidence="1" key="2">
    <citation type="journal article" date="2015" name="Data Brief">
        <title>Shoot transcriptome of the giant reed, Arundo donax.</title>
        <authorList>
            <person name="Barrero R.A."/>
            <person name="Guerrero F.D."/>
            <person name="Moolhuijzen P."/>
            <person name="Goolsby J.A."/>
            <person name="Tidwell J."/>
            <person name="Bellgard S.E."/>
            <person name="Bellgard M.I."/>
        </authorList>
    </citation>
    <scope>NUCLEOTIDE SEQUENCE</scope>
    <source>
        <tissue evidence="1">Shoot tissue taken approximately 20 cm above the soil surface</tissue>
    </source>
</reference>
<sequence length="34" mass="3926">MFHAEIAACIPALRVAASLGMDTLFWNGMRQMWW</sequence>
<organism evidence="1">
    <name type="scientific">Arundo donax</name>
    <name type="common">Giant reed</name>
    <name type="synonym">Donax arundinaceus</name>
    <dbReference type="NCBI Taxonomy" id="35708"/>
    <lineage>
        <taxon>Eukaryota</taxon>
        <taxon>Viridiplantae</taxon>
        <taxon>Streptophyta</taxon>
        <taxon>Embryophyta</taxon>
        <taxon>Tracheophyta</taxon>
        <taxon>Spermatophyta</taxon>
        <taxon>Magnoliopsida</taxon>
        <taxon>Liliopsida</taxon>
        <taxon>Poales</taxon>
        <taxon>Poaceae</taxon>
        <taxon>PACMAD clade</taxon>
        <taxon>Arundinoideae</taxon>
        <taxon>Arundineae</taxon>
        <taxon>Arundo</taxon>
    </lineage>
</organism>
<dbReference type="EMBL" id="GBRH01263616">
    <property type="protein sequence ID" value="JAD34279.1"/>
    <property type="molecule type" value="Transcribed_RNA"/>
</dbReference>